<sequence>MAAPVTPDPVMTLDLRTPEGADGPVLSSRVLVIDKTDALAEHHVHFERLARLPQVTGVVLVAIGGIDAVLRTPSALAGVGVTLWVTGGSGVPWEGGSQRPGAGGGESTVDDLLVALRFPEVFDRVVAEVGAMPHQAASPGLAVDYATVEPAMMRALKLRALRQLVATGVAARLHDRESTELTSVVRSVTEGDATSVREGSPLHEAMARAHRELTAAARAIGRWRSWRGLVGLKKRHRVVLDRLSTAGDALLRYHRVARRALEDVDSSLADGYPPPSELLEQGLPSPAPVNSEEMADAVRKAVTTELLGGRTLPGIAEQARRLGNRLGAARSLAVTEQDAAADLQTWAHGLIAPPRVKVWPIPVTPLLPVMFLTSLLSTALPGFGAWPMLLIVPLWTGLVALLSAPCPAGADLGLVFGATVFTSVAGAATGLKSPGALSSDALIGAGVLVVLVAVSLVSAWLAWRAVAGRWRDAVPLRQAQNATKRLSDQVSRTIEQRWSPADRSRRLADSLLVVAAGVDAVAEVFGDVISGVKDTEHTFGGDSSAGLAEVLHHDLVAITLEVLRPSFDAIASRMPLSADAQRSSARAKELVAAYDDHLVQAGLRELPAFVTDDGPRRRLAETLWQGSASSRRILQLTERSRMTQLCAAEDVRLLQADNARIVHFASADMDLPPVDAGCDEIIRTRGDAVGALRLTPILARYVERAVHAQGDQR</sequence>
<proteinExistence type="predicted"/>
<comment type="caution">
    <text evidence="3">The sequence shown here is derived from an EMBL/GenBank/DDBJ whole genome shotgun (WGS) entry which is preliminary data.</text>
</comment>
<feature type="region of interest" description="Disordered" evidence="1">
    <location>
        <begin position="266"/>
        <end position="290"/>
    </location>
</feature>
<accession>A0ABV8C1D9</accession>
<keyword evidence="2" id="KW-0812">Transmembrane</keyword>
<feature type="transmembrane region" description="Helical" evidence="2">
    <location>
        <begin position="383"/>
        <end position="402"/>
    </location>
</feature>
<dbReference type="RefSeq" id="WP_382377353.1">
    <property type="nucleotide sequence ID" value="NZ_JBHRZI010000027.1"/>
</dbReference>
<name>A0ABV8C1D9_9PSEU</name>
<organism evidence="3 4">
    <name type="scientific">Lentzea rhizosphaerae</name>
    <dbReference type="NCBI Taxonomy" id="2041025"/>
    <lineage>
        <taxon>Bacteria</taxon>
        <taxon>Bacillati</taxon>
        <taxon>Actinomycetota</taxon>
        <taxon>Actinomycetes</taxon>
        <taxon>Pseudonocardiales</taxon>
        <taxon>Pseudonocardiaceae</taxon>
        <taxon>Lentzea</taxon>
    </lineage>
</organism>
<feature type="transmembrane region" description="Helical" evidence="2">
    <location>
        <begin position="409"/>
        <end position="429"/>
    </location>
</feature>
<dbReference type="Proteomes" id="UP001595690">
    <property type="component" value="Unassembled WGS sequence"/>
</dbReference>
<dbReference type="EMBL" id="JBHRZI010000027">
    <property type="protein sequence ID" value="MFC3895823.1"/>
    <property type="molecule type" value="Genomic_DNA"/>
</dbReference>
<evidence type="ECO:0000256" key="1">
    <source>
        <dbReference type="SAM" id="MobiDB-lite"/>
    </source>
</evidence>
<reference evidence="4" key="1">
    <citation type="journal article" date="2019" name="Int. J. Syst. Evol. Microbiol.">
        <title>The Global Catalogue of Microorganisms (GCM) 10K type strain sequencing project: providing services to taxonomists for standard genome sequencing and annotation.</title>
        <authorList>
            <consortium name="The Broad Institute Genomics Platform"/>
            <consortium name="The Broad Institute Genome Sequencing Center for Infectious Disease"/>
            <person name="Wu L."/>
            <person name="Ma J."/>
        </authorList>
    </citation>
    <scope>NUCLEOTIDE SEQUENCE [LARGE SCALE GENOMIC DNA]</scope>
    <source>
        <strain evidence="4">CGMCC 4.7405</strain>
    </source>
</reference>
<evidence type="ECO:0000313" key="3">
    <source>
        <dbReference type="EMBL" id="MFC3895823.1"/>
    </source>
</evidence>
<protein>
    <submittedName>
        <fullName evidence="3">Uncharacterized protein</fullName>
    </submittedName>
</protein>
<keyword evidence="4" id="KW-1185">Reference proteome</keyword>
<feature type="transmembrane region" description="Helical" evidence="2">
    <location>
        <begin position="441"/>
        <end position="463"/>
    </location>
</feature>
<keyword evidence="2" id="KW-1133">Transmembrane helix</keyword>
<evidence type="ECO:0000313" key="4">
    <source>
        <dbReference type="Proteomes" id="UP001595690"/>
    </source>
</evidence>
<keyword evidence="2" id="KW-0472">Membrane</keyword>
<gene>
    <name evidence="3" type="ORF">ACFOWZ_30465</name>
</gene>
<evidence type="ECO:0000256" key="2">
    <source>
        <dbReference type="SAM" id="Phobius"/>
    </source>
</evidence>